<keyword evidence="2" id="KW-1185">Reference proteome</keyword>
<protein>
    <submittedName>
        <fullName evidence="1">Uncharacterized protein</fullName>
    </submittedName>
</protein>
<dbReference type="AlphaFoldDB" id="A0A8J6F7I0"/>
<name>A0A8J6F7I0_ELECQ</name>
<gene>
    <name evidence="1" type="ORF">GDO78_011068</name>
</gene>
<reference evidence="1" key="1">
    <citation type="thesis" date="2020" institute="ProQuest LLC" country="789 East Eisenhower Parkway, Ann Arbor, MI, USA">
        <title>Comparative Genomics and Chromosome Evolution.</title>
        <authorList>
            <person name="Mudd A.B."/>
        </authorList>
    </citation>
    <scope>NUCLEOTIDE SEQUENCE</scope>
    <source>
        <strain evidence="1">HN-11 Male</strain>
        <tissue evidence="1">Kidney and liver</tissue>
    </source>
</reference>
<accession>A0A8J6F7I0</accession>
<organism evidence="1 2">
    <name type="scientific">Eleutherodactylus coqui</name>
    <name type="common">Puerto Rican coqui</name>
    <dbReference type="NCBI Taxonomy" id="57060"/>
    <lineage>
        <taxon>Eukaryota</taxon>
        <taxon>Metazoa</taxon>
        <taxon>Chordata</taxon>
        <taxon>Craniata</taxon>
        <taxon>Vertebrata</taxon>
        <taxon>Euteleostomi</taxon>
        <taxon>Amphibia</taxon>
        <taxon>Batrachia</taxon>
        <taxon>Anura</taxon>
        <taxon>Neobatrachia</taxon>
        <taxon>Hyloidea</taxon>
        <taxon>Eleutherodactylidae</taxon>
        <taxon>Eleutherodactylinae</taxon>
        <taxon>Eleutherodactylus</taxon>
        <taxon>Eleutherodactylus</taxon>
    </lineage>
</organism>
<evidence type="ECO:0000313" key="1">
    <source>
        <dbReference type="EMBL" id="KAG9482173.1"/>
    </source>
</evidence>
<dbReference type="EMBL" id="WNTK01000006">
    <property type="protein sequence ID" value="KAG9482173.1"/>
    <property type="molecule type" value="Genomic_DNA"/>
</dbReference>
<proteinExistence type="predicted"/>
<sequence length="79" mass="8812">MSRPNCPHTAHVHPSMCCLNSTDPALRISSALCKRTRIEVAAVIFFSHVPSQNCFNVIVNVRTGQSANPFIYLKYLHSL</sequence>
<comment type="caution">
    <text evidence="1">The sequence shown here is derived from an EMBL/GenBank/DDBJ whole genome shotgun (WGS) entry which is preliminary data.</text>
</comment>
<dbReference type="Proteomes" id="UP000770717">
    <property type="component" value="Unassembled WGS sequence"/>
</dbReference>
<evidence type="ECO:0000313" key="2">
    <source>
        <dbReference type="Proteomes" id="UP000770717"/>
    </source>
</evidence>